<protein>
    <recommendedName>
        <fullName evidence="8">Variable large protein</fullName>
    </recommendedName>
</protein>
<evidence type="ECO:0000256" key="7">
    <source>
        <dbReference type="ARBA" id="ARBA00023288"/>
    </source>
</evidence>
<sequence>MKINIKNISIKSICAILFISLFLSCNNGIEELEKQRDSISSISKLRQDFLDIFTSFGDMFTDALGIKVDTKKSEIGGYFTQIAETMKKVKEKLTSEVAKNENYAKIETVVNELVKTIEKIGEGAKIVGNAIGTEGVELIGNVISANVSAPAAKGDTGDVNKLNRLIEGMKGIIEVVLGNVGNHDAGDTNKAQTGSARADDGAVKLFDGTTGPDSNAKTVAADAAKAVGSVTGADILQAMVKNDVAAKLAKNNAAIASVASNAKDSTISGAIALRAMAKGGQFANGNSGNDVTDTVKGVAVSAITKALNTLAVAIRKTIDAGLKKVQEAMKLGANATSLTADTGASKPQGK</sequence>
<dbReference type="AlphaFoldDB" id="W5SVN2"/>
<keyword evidence="5 8" id="KW-0564">Palmitate</keyword>
<reference evidence="9" key="1">
    <citation type="submission" date="2013-04" db="EMBL/GenBank/DDBJ databases">
        <title>Comparative Genomics of Relapsing Fever Spirochetes.</title>
        <authorList>
            <person name="Schwan T.G."/>
            <person name="Raffel S.J."/>
            <person name="Porcella S.F."/>
            <person name="Martens C.A."/>
            <person name="Bruno D.P."/>
            <person name="Ricklefs S.M."/>
            <person name="Barbian K.B."/>
        </authorList>
    </citation>
    <scope>NUCLEOTIDE SEQUENCE</scope>
    <source>
        <strain evidence="9">Co53</strain>
        <plasmid evidence="9">unnamed</plasmid>
    </source>
</reference>
<organism evidence="9">
    <name type="scientific">Borrelia coriaceae ATCC 43381</name>
    <dbReference type="NCBI Taxonomy" id="1408429"/>
    <lineage>
        <taxon>Bacteria</taxon>
        <taxon>Pseudomonadati</taxon>
        <taxon>Spirochaetota</taxon>
        <taxon>Spirochaetia</taxon>
        <taxon>Spirochaetales</taxon>
        <taxon>Borreliaceae</taxon>
        <taxon>Borrelia</taxon>
    </lineage>
</organism>
<comment type="function">
    <text evidence="1 8">The Vlp and Vsp proteins are antigenically distinct proteins, only one vlp or vsp gene is transcriptionally active at any one time. Switching between these genes is a mechanism of host immune response evasion.</text>
</comment>
<keyword evidence="7 8" id="KW-0449">Lipoprotein</keyword>
<name>W5SVN2_9SPIR</name>
<dbReference type="GO" id="GO:0009279">
    <property type="term" value="C:cell outer membrane"/>
    <property type="evidence" value="ECO:0007669"/>
    <property type="project" value="UniProtKB-SubCell"/>
</dbReference>
<dbReference type="PROSITE" id="PS51257">
    <property type="entry name" value="PROKAR_LIPOPROTEIN"/>
    <property type="match status" value="1"/>
</dbReference>
<dbReference type="HOGENOM" id="CLU_054711_0_0_12"/>
<evidence type="ECO:0000256" key="3">
    <source>
        <dbReference type="ARBA" id="ARBA00022729"/>
    </source>
</evidence>
<evidence type="ECO:0000256" key="8">
    <source>
        <dbReference type="RuleBase" id="RU363105"/>
    </source>
</evidence>
<keyword evidence="4 8" id="KW-0472">Membrane</keyword>
<keyword evidence="3" id="KW-0732">Signal</keyword>
<accession>W5SVN2</accession>
<comment type="subcellular location">
    <subcellularLocation>
        <location evidence="2 8">Cell outer membrane</location>
        <topology evidence="2 8">Lipid-anchor</topology>
    </subcellularLocation>
</comment>
<dbReference type="SUPFAM" id="SSF74748">
    <property type="entry name" value="Variable surface antigen VlsE"/>
    <property type="match status" value="1"/>
</dbReference>
<evidence type="ECO:0000313" key="9">
    <source>
        <dbReference type="EMBL" id="AHH11264.1"/>
    </source>
</evidence>
<evidence type="ECO:0000256" key="6">
    <source>
        <dbReference type="ARBA" id="ARBA00023237"/>
    </source>
</evidence>
<keyword evidence="6 8" id="KW-0998">Cell outer membrane</keyword>
<geneLocation type="plasmid" evidence="9">
    <name>unnamed</name>
</geneLocation>
<evidence type="ECO:0000256" key="1">
    <source>
        <dbReference type="ARBA" id="ARBA00003932"/>
    </source>
</evidence>
<dbReference type="EMBL" id="CP005748">
    <property type="protein sequence ID" value="AHH11264.1"/>
    <property type="molecule type" value="Genomic_DNA"/>
</dbReference>
<evidence type="ECO:0000256" key="5">
    <source>
        <dbReference type="ARBA" id="ARBA00023139"/>
    </source>
</evidence>
<dbReference type="RefSeq" id="WP_025408586.1">
    <property type="nucleotide sequence ID" value="NZ_CP005748.1"/>
</dbReference>
<dbReference type="OrthoDB" id="352883at2"/>
<evidence type="ECO:0000256" key="2">
    <source>
        <dbReference type="ARBA" id="ARBA00004459"/>
    </source>
</evidence>
<keyword evidence="9" id="KW-0614">Plasmid</keyword>
<dbReference type="InterPro" id="IPR000680">
    <property type="entry name" value="Borrelia_lipo"/>
</dbReference>
<evidence type="ECO:0000256" key="4">
    <source>
        <dbReference type="ARBA" id="ARBA00023136"/>
    </source>
</evidence>
<dbReference type="Pfam" id="PF00921">
    <property type="entry name" value="Lipoprotein_2"/>
    <property type="match status" value="1"/>
</dbReference>
<gene>
    <name evidence="9" type="ORF">BCO_0125302</name>
</gene>
<proteinExistence type="predicted"/>